<dbReference type="InterPro" id="IPR043129">
    <property type="entry name" value="ATPase_NBD"/>
</dbReference>
<keyword evidence="2" id="KW-1185">Reference proteome</keyword>
<reference evidence="2" key="2">
    <citation type="submission" date="2015-01" db="EMBL/GenBank/DDBJ databases">
        <title>Evolutionary Origins and Diversification of the Mycorrhizal Mutualists.</title>
        <authorList>
            <consortium name="DOE Joint Genome Institute"/>
            <consortium name="Mycorrhizal Genomics Consortium"/>
            <person name="Kohler A."/>
            <person name="Kuo A."/>
            <person name="Nagy L.G."/>
            <person name="Floudas D."/>
            <person name="Copeland A."/>
            <person name="Barry K.W."/>
            <person name="Cichocki N."/>
            <person name="Veneault-Fourrey C."/>
            <person name="LaButti K."/>
            <person name="Lindquist E.A."/>
            <person name="Lipzen A."/>
            <person name="Lundell T."/>
            <person name="Morin E."/>
            <person name="Murat C."/>
            <person name="Riley R."/>
            <person name="Ohm R."/>
            <person name="Sun H."/>
            <person name="Tunlid A."/>
            <person name="Henrissat B."/>
            <person name="Grigoriev I.V."/>
            <person name="Hibbett D.S."/>
            <person name="Martin F."/>
        </authorList>
    </citation>
    <scope>NUCLEOTIDE SEQUENCE [LARGE SCALE GENOMIC DNA]</scope>
    <source>
        <strain evidence="2">LaAM-08-1</strain>
    </source>
</reference>
<dbReference type="EMBL" id="KN838820">
    <property type="protein sequence ID" value="KIJ93871.1"/>
    <property type="molecule type" value="Genomic_DNA"/>
</dbReference>
<dbReference type="SUPFAM" id="SSF53067">
    <property type="entry name" value="Actin-like ATPase domain"/>
    <property type="match status" value="2"/>
</dbReference>
<evidence type="ECO:0000313" key="1">
    <source>
        <dbReference type="EMBL" id="KIJ93871.1"/>
    </source>
</evidence>
<dbReference type="PANTHER" id="PTHR14187:SF5">
    <property type="entry name" value="HEAT SHOCK 70 KDA PROTEIN 12A"/>
    <property type="match status" value="1"/>
</dbReference>
<gene>
    <name evidence="1" type="ORF">K443DRAFT_684186</name>
</gene>
<dbReference type="AlphaFoldDB" id="A0A0C9X8C5"/>
<protein>
    <submittedName>
        <fullName evidence="1">Unplaced genomic scaffold K443scaffold_285, whole genome shotgun sequence</fullName>
    </submittedName>
</protein>
<accession>A0A0C9X8C5</accession>
<dbReference type="CDD" id="cd10170">
    <property type="entry name" value="ASKHA_NBD_HSP70"/>
    <property type="match status" value="1"/>
</dbReference>
<dbReference type="Proteomes" id="UP000054477">
    <property type="component" value="Unassembled WGS sequence"/>
</dbReference>
<proteinExistence type="predicted"/>
<dbReference type="STRING" id="1095629.A0A0C9X8C5"/>
<dbReference type="OrthoDB" id="2963168at2759"/>
<name>A0A0C9X8C5_9AGAR</name>
<dbReference type="PANTHER" id="PTHR14187">
    <property type="entry name" value="ALPHA KINASE/ELONGATION FACTOR 2 KINASE"/>
    <property type="match status" value="1"/>
</dbReference>
<evidence type="ECO:0000313" key="2">
    <source>
        <dbReference type="Proteomes" id="UP000054477"/>
    </source>
</evidence>
<dbReference type="Gene3D" id="3.30.420.40">
    <property type="match status" value="1"/>
</dbReference>
<organism evidence="1 2">
    <name type="scientific">Laccaria amethystina LaAM-08-1</name>
    <dbReference type="NCBI Taxonomy" id="1095629"/>
    <lineage>
        <taxon>Eukaryota</taxon>
        <taxon>Fungi</taxon>
        <taxon>Dikarya</taxon>
        <taxon>Basidiomycota</taxon>
        <taxon>Agaricomycotina</taxon>
        <taxon>Agaricomycetes</taxon>
        <taxon>Agaricomycetidae</taxon>
        <taxon>Agaricales</taxon>
        <taxon>Agaricineae</taxon>
        <taxon>Hydnangiaceae</taxon>
        <taxon>Laccaria</taxon>
    </lineage>
</organism>
<reference evidence="1 2" key="1">
    <citation type="submission" date="2014-04" db="EMBL/GenBank/DDBJ databases">
        <authorList>
            <consortium name="DOE Joint Genome Institute"/>
            <person name="Kuo A."/>
            <person name="Kohler A."/>
            <person name="Nagy L.G."/>
            <person name="Floudas D."/>
            <person name="Copeland A."/>
            <person name="Barry K.W."/>
            <person name="Cichocki N."/>
            <person name="Veneault-Fourrey C."/>
            <person name="LaButti K."/>
            <person name="Lindquist E.A."/>
            <person name="Lipzen A."/>
            <person name="Lundell T."/>
            <person name="Morin E."/>
            <person name="Murat C."/>
            <person name="Sun H."/>
            <person name="Tunlid A."/>
            <person name="Henrissat B."/>
            <person name="Grigoriev I.V."/>
            <person name="Hibbett D.S."/>
            <person name="Martin F."/>
            <person name="Nordberg H.P."/>
            <person name="Cantor M.N."/>
            <person name="Hua S.X."/>
        </authorList>
    </citation>
    <scope>NUCLEOTIDE SEQUENCE [LARGE SCALE GENOMIC DNA]</scope>
    <source>
        <strain evidence="1 2">LaAM-08-1</strain>
    </source>
</reference>
<sequence>MASHPHVSRTPPFHVFQVLSPRVSIKFQTSHRSLFQRVSCMSQSIQADLSNIKCAGWRRVVTLSPLSNMQPRSPYTGPRRKLVLAFDVGTTYSGVSYSILDPGHVPEIRGVTRFPAQEQVGGDCKIPSLLYYDQYGVVRAAGAEALREGLATQKEEEQWLSCPWFKLHLRPQTPGSMEEIREKIPPLPQSKNAVEVFADFLEYLFQCSRTYIEEVHGIGDNWWGSMEDTIEFVLSHPNGWEGAQQEQMRRAAVLAGLVPSDEAGQARVSFVTEGEASLHFCIQSGLPAGVMKDNSGVLIVDAGGGTIDLSAYSCASGSADSFEEIAPPQCHFNGSIFVTFNARAYLEAHLRNSKYLEDVPQMADCFDKTTKLRFRNKDEPQYIRFGSLRDKDLSVGIRSGQLKLSGSDVASFFEPSVNCIVDAIAEQSQKARKPIKSVFLVGGFAASDWLFAELKEACNQMGLSVLRPDSHVNKAVADGALSFYLDHSVRSRVSRFTYGIHCHIPYDIYDAEHLQRSASSFTSAGGYRRIPGAFSIVLPKNTQTSETKEFRKAYFEETDSLSELSRVTVSLDCYRGELTNPRWRDIDAGMYSTLCTIEVDLSKLGHSLGPHRGKDGRVYYKASFEVALLFGLTELKGQLCWKDNGVLKRTPAKIIYDPASR</sequence>
<dbReference type="HOGENOM" id="CLU_009958_4_2_1"/>